<evidence type="ECO:0000259" key="1">
    <source>
        <dbReference type="Pfam" id="PF03551"/>
    </source>
</evidence>
<dbReference type="Pfam" id="PF03551">
    <property type="entry name" value="PadR"/>
    <property type="match status" value="1"/>
</dbReference>
<dbReference type="RefSeq" id="WP_344072692.1">
    <property type="nucleotide sequence ID" value="NZ_BAAAPL010000002.1"/>
</dbReference>
<dbReference type="SUPFAM" id="SSF46785">
    <property type="entry name" value="Winged helix' DNA-binding domain"/>
    <property type="match status" value="1"/>
</dbReference>
<protein>
    <submittedName>
        <fullName evidence="2">PadR family transcriptional regulator</fullName>
    </submittedName>
</protein>
<evidence type="ECO:0000313" key="3">
    <source>
        <dbReference type="Proteomes" id="UP001501690"/>
    </source>
</evidence>
<reference evidence="3" key="1">
    <citation type="journal article" date="2019" name="Int. J. Syst. Evol. Microbiol.">
        <title>The Global Catalogue of Microorganisms (GCM) 10K type strain sequencing project: providing services to taxonomists for standard genome sequencing and annotation.</title>
        <authorList>
            <consortium name="The Broad Institute Genomics Platform"/>
            <consortium name="The Broad Institute Genome Sequencing Center for Infectious Disease"/>
            <person name="Wu L."/>
            <person name="Ma J."/>
        </authorList>
    </citation>
    <scope>NUCLEOTIDE SEQUENCE [LARGE SCALE GENOMIC DNA]</scope>
    <source>
        <strain evidence="3">JCM 15577</strain>
    </source>
</reference>
<dbReference type="InterPro" id="IPR005149">
    <property type="entry name" value="Tscrpt_reg_PadR_N"/>
</dbReference>
<proteinExistence type="predicted"/>
<evidence type="ECO:0000313" key="2">
    <source>
        <dbReference type="EMBL" id="GAA1704390.1"/>
    </source>
</evidence>
<name>A0ABP4UEY0_9MICO</name>
<feature type="domain" description="Transcription regulator PadR N-terminal" evidence="1">
    <location>
        <begin position="14"/>
        <end position="89"/>
    </location>
</feature>
<sequence length="205" mass="23531">MATDRALTPLALLVLALLNEDDMHPYEMIRLMRSRSDDRLVRVTTGTVYHTINRLVAAGLACEVGVDREGKRPERTTYSLTTAGREAMRAWVRVQFSAPTRAEHLRVALSVSHNLERDEMVSLLERRVDILTRERSTHEQGLATARAQRVPEQFLLEVDRECEQLATDLRWTQGLLRRLRDEGMPWGHATEKSDRYIAQREAARA</sequence>
<dbReference type="InterPro" id="IPR036390">
    <property type="entry name" value="WH_DNA-bd_sf"/>
</dbReference>
<comment type="caution">
    <text evidence="2">The sequence shown here is derived from an EMBL/GenBank/DDBJ whole genome shotgun (WGS) entry which is preliminary data.</text>
</comment>
<dbReference type="PANTHER" id="PTHR43252">
    <property type="entry name" value="TRANSCRIPTIONAL REGULATOR YQJI"/>
    <property type="match status" value="1"/>
</dbReference>
<gene>
    <name evidence="2" type="ORF">GCM10009808_22840</name>
</gene>
<dbReference type="PANTHER" id="PTHR43252:SF7">
    <property type="entry name" value="TRANSCRIPTIONAL REGULATOR YQJI"/>
    <property type="match status" value="1"/>
</dbReference>
<keyword evidence="3" id="KW-1185">Reference proteome</keyword>
<dbReference type="InterPro" id="IPR036388">
    <property type="entry name" value="WH-like_DNA-bd_sf"/>
</dbReference>
<dbReference type="EMBL" id="BAAAPL010000002">
    <property type="protein sequence ID" value="GAA1704390.1"/>
    <property type="molecule type" value="Genomic_DNA"/>
</dbReference>
<dbReference type="Gene3D" id="1.10.10.10">
    <property type="entry name" value="Winged helix-like DNA-binding domain superfamily/Winged helix DNA-binding domain"/>
    <property type="match status" value="1"/>
</dbReference>
<accession>A0ABP4UEY0</accession>
<organism evidence="2 3">
    <name type="scientific">Microbacterium sediminicola</name>
    <dbReference type="NCBI Taxonomy" id="415210"/>
    <lineage>
        <taxon>Bacteria</taxon>
        <taxon>Bacillati</taxon>
        <taxon>Actinomycetota</taxon>
        <taxon>Actinomycetes</taxon>
        <taxon>Micrococcales</taxon>
        <taxon>Microbacteriaceae</taxon>
        <taxon>Microbacterium</taxon>
    </lineage>
</organism>
<dbReference type="Proteomes" id="UP001501690">
    <property type="component" value="Unassembled WGS sequence"/>
</dbReference>